<feature type="domain" description="Metalloprotease TldD/E central" evidence="4">
    <location>
        <begin position="140"/>
        <end position="249"/>
    </location>
</feature>
<evidence type="ECO:0000256" key="1">
    <source>
        <dbReference type="ARBA" id="ARBA00005836"/>
    </source>
</evidence>
<accession>A0A5B8RWE9</accession>
<dbReference type="KEGG" id="cof:FOZ74_13520"/>
<dbReference type="SUPFAM" id="SSF111283">
    <property type="entry name" value="Putative modulator of DNA gyrase, PmbA/TldD"/>
    <property type="match status" value="1"/>
</dbReference>
<evidence type="ECO:0000259" key="4">
    <source>
        <dbReference type="Pfam" id="PF19290"/>
    </source>
</evidence>
<sequence>MKTPHAAGRQRADSVPEAGFSYTRGAFEDLVDQALAHAKKLGASDAGAEASEGCGLSVGVRRGQLESVERNRDKSLGVTVYLGRRRGNASTSDFSPQALRQTVQAAYDIARFTAEDPVAGLPDEADVAAPASQRDLDLFHPWQISSEQAAEIALRCEQAALDTDRRVSNSEGAGVSAQQSHFFSAHTHGFRGGYASSRHSLSVAPIAALPGRGGQMQRDAWYSSERDAARLATPEAVGRYAAERALSRLGARKLRTTECPVLFEAPLAAGLLGSFVHAVSGGALYRRASFLPDSLGKKVFATHVDIIEDPFVIGGKGSSPFDDEGVQVAPRKVVEAGRVAGYFLSSYSARKLGMRTTGNAGGSHNLTLRSRRTRADDDLAQMLRKLGTGLFVIELMGQGVNPVTGDYSRGASGFWVEGGEIAFPVHEITIAGNLKQMFRGIAAVGADAYAYGAKTVGSVLIERMTVAGN</sequence>
<keyword evidence="5" id="KW-0645">Protease</keyword>
<dbReference type="InterPro" id="IPR045570">
    <property type="entry name" value="Metalloprtase-TldD/E_cen_dom"/>
</dbReference>
<evidence type="ECO:0000313" key="6">
    <source>
        <dbReference type="Proteomes" id="UP000321199"/>
    </source>
</evidence>
<dbReference type="Pfam" id="PF19290">
    <property type="entry name" value="PmbA_TldD_2nd"/>
    <property type="match status" value="1"/>
</dbReference>
<keyword evidence="5" id="KW-0482">Metalloprotease</keyword>
<dbReference type="InterPro" id="IPR035068">
    <property type="entry name" value="TldD/PmbA_N"/>
</dbReference>
<dbReference type="Pfam" id="PF01523">
    <property type="entry name" value="PmbA_TldD_1st"/>
    <property type="match status" value="1"/>
</dbReference>
<dbReference type="Proteomes" id="UP000321199">
    <property type="component" value="Chromosome"/>
</dbReference>
<feature type="domain" description="Metalloprotease TldD/E C-terminal" evidence="3">
    <location>
        <begin position="257"/>
        <end position="468"/>
    </location>
</feature>
<reference evidence="5 6" key="1">
    <citation type="submission" date="2019-07" db="EMBL/GenBank/DDBJ databases">
        <title>Complete genome sequence of Comamonas sp. NLF 7-7 isolated from livestock.</title>
        <authorList>
            <person name="Kim D.H."/>
            <person name="Kim J.G."/>
        </authorList>
    </citation>
    <scope>NUCLEOTIDE SEQUENCE [LARGE SCALE GENOMIC DNA]</scope>
    <source>
        <strain evidence="5 6">NLF 7-7</strain>
    </source>
</reference>
<dbReference type="OrthoDB" id="9803618at2"/>
<dbReference type="PANTHER" id="PTHR43421:SF1">
    <property type="entry name" value="METALLOPROTEASE PMBA"/>
    <property type="match status" value="1"/>
</dbReference>
<organism evidence="5 6">
    <name type="scientific">Comamonas flocculans</name>
    <dbReference type="NCBI Taxonomy" id="2597701"/>
    <lineage>
        <taxon>Bacteria</taxon>
        <taxon>Pseudomonadati</taxon>
        <taxon>Pseudomonadota</taxon>
        <taxon>Betaproteobacteria</taxon>
        <taxon>Burkholderiales</taxon>
        <taxon>Comamonadaceae</taxon>
        <taxon>Comamonas</taxon>
    </lineage>
</organism>
<evidence type="ECO:0000313" key="5">
    <source>
        <dbReference type="EMBL" id="QEA13959.1"/>
    </source>
</evidence>
<evidence type="ECO:0000259" key="3">
    <source>
        <dbReference type="Pfam" id="PF19289"/>
    </source>
</evidence>
<dbReference type="NCBIfam" id="NF008268">
    <property type="entry name" value="PRK11040.1"/>
    <property type="match status" value="1"/>
</dbReference>
<keyword evidence="6" id="KW-1185">Reference proteome</keyword>
<dbReference type="GO" id="GO:0008237">
    <property type="term" value="F:metallopeptidase activity"/>
    <property type="evidence" value="ECO:0007669"/>
    <property type="project" value="UniProtKB-KW"/>
</dbReference>
<feature type="domain" description="Metalloprotease TldD/E N-terminal" evidence="2">
    <location>
        <begin position="51"/>
        <end position="110"/>
    </location>
</feature>
<dbReference type="Gene3D" id="3.30.2290.10">
    <property type="entry name" value="PmbA/TldD superfamily"/>
    <property type="match status" value="1"/>
</dbReference>
<dbReference type="Pfam" id="PF19289">
    <property type="entry name" value="PmbA_TldD_3rd"/>
    <property type="match status" value="1"/>
</dbReference>
<name>A0A5B8RWE9_9BURK</name>
<evidence type="ECO:0000259" key="2">
    <source>
        <dbReference type="Pfam" id="PF01523"/>
    </source>
</evidence>
<dbReference type="GO" id="GO:0006508">
    <property type="term" value="P:proteolysis"/>
    <property type="evidence" value="ECO:0007669"/>
    <property type="project" value="UniProtKB-KW"/>
</dbReference>
<dbReference type="AlphaFoldDB" id="A0A5B8RWE9"/>
<dbReference type="PANTHER" id="PTHR43421">
    <property type="entry name" value="METALLOPROTEASE PMBA"/>
    <property type="match status" value="1"/>
</dbReference>
<keyword evidence="5" id="KW-0378">Hydrolase</keyword>
<dbReference type="InterPro" id="IPR036059">
    <property type="entry name" value="TldD/PmbA_sf"/>
</dbReference>
<proteinExistence type="inferred from homology"/>
<dbReference type="GO" id="GO:0005829">
    <property type="term" value="C:cytosol"/>
    <property type="evidence" value="ECO:0007669"/>
    <property type="project" value="TreeGrafter"/>
</dbReference>
<dbReference type="InterPro" id="IPR047657">
    <property type="entry name" value="PmbA"/>
</dbReference>
<dbReference type="EMBL" id="CP042344">
    <property type="protein sequence ID" value="QEA13959.1"/>
    <property type="molecule type" value="Genomic_DNA"/>
</dbReference>
<dbReference type="InterPro" id="IPR045569">
    <property type="entry name" value="Metalloprtase-TldD/E_C"/>
</dbReference>
<dbReference type="InterPro" id="IPR002510">
    <property type="entry name" value="Metalloprtase-TldD/E_N"/>
</dbReference>
<dbReference type="RefSeq" id="WP_146913542.1">
    <property type="nucleotide sequence ID" value="NZ_CP042344.1"/>
</dbReference>
<protein>
    <submittedName>
        <fullName evidence="5">Metalloprotease PmbA</fullName>
    </submittedName>
</protein>
<comment type="similarity">
    <text evidence="1">Belongs to the peptidase U62 family.</text>
</comment>
<gene>
    <name evidence="5" type="primary">pmbA</name>
    <name evidence="5" type="ORF">FOZ74_13520</name>
</gene>